<evidence type="ECO:0000313" key="8">
    <source>
        <dbReference type="EMBL" id="PBK61154.1"/>
    </source>
</evidence>
<keyword evidence="7" id="KW-0472">Membrane</keyword>
<keyword evidence="7" id="KW-0812">Transmembrane</keyword>
<keyword evidence="5 6" id="KW-0349">Heme</keyword>
<name>A0A2H3AWQ7_9AGAR</name>
<dbReference type="PRINTS" id="PR00463">
    <property type="entry name" value="EP450I"/>
</dbReference>
<sequence length="516" mass="58759">MRDIASRESVTLFNVLSSLFLSTLALLLCLAFKFNDRWIGTKHRPDLPGPRGWPLIGNTILVFRHRNSMLCLLGKLQNCYGPLFTFTMPHWGRSIVINRPEWLEHVKKRDTVSYVKGEVVRQVFSQFPGPHTPVAADGNEWRSARRMMQPLFTKKSVTNHASDAMSKIIPDVINLLHEADLTSTAIDWNDLCGRLALTTFFMMAFNRPANMISKELSCLQESNDIADSLYVLNKISANRLFNPLWTITDRLDGSWSAFQNAKSDLLVVIEGLIAERLSFAASRESNQQDYLDTLLQDRSDAEMPAIRDTLMTVLLAGRDSTHNTLSWALYELLRAPHWIRRLREESSSNLASGQLLSYDLLSNFPNHLAVFHETLRLWPGLPKNARLATEDDILPPIPTANLPAVKISKGDFVLWSDYDMMRSPEIWGVDADAFKPERFLKDGNFIKPHSPYFHAFGHGPRACPGMQLSTYEFVALMREILMRFNFEPLEPRVRTPIDAFTPFMDGPFYVKVTALV</sequence>
<comment type="cofactor">
    <cofactor evidence="5">
        <name>heme</name>
        <dbReference type="ChEBI" id="CHEBI:30413"/>
    </cofactor>
</comment>
<keyword evidence="6" id="KW-0503">Monooxygenase</keyword>
<evidence type="ECO:0000256" key="4">
    <source>
        <dbReference type="ARBA" id="ARBA00023004"/>
    </source>
</evidence>
<dbReference type="AlphaFoldDB" id="A0A2H3AWQ7"/>
<feature type="binding site" description="axial binding residue" evidence="5">
    <location>
        <position position="463"/>
    </location>
    <ligand>
        <name>heme</name>
        <dbReference type="ChEBI" id="CHEBI:30413"/>
    </ligand>
    <ligandPart>
        <name>Fe</name>
        <dbReference type="ChEBI" id="CHEBI:18248"/>
    </ligandPart>
</feature>
<keyword evidence="4 5" id="KW-0408">Iron</keyword>
<dbReference type="GO" id="GO:0005506">
    <property type="term" value="F:iron ion binding"/>
    <property type="evidence" value="ECO:0007669"/>
    <property type="project" value="InterPro"/>
</dbReference>
<dbReference type="SUPFAM" id="SSF48264">
    <property type="entry name" value="Cytochrome P450"/>
    <property type="match status" value="1"/>
</dbReference>
<dbReference type="Proteomes" id="UP000218334">
    <property type="component" value="Unassembled WGS sequence"/>
</dbReference>
<feature type="transmembrane region" description="Helical" evidence="7">
    <location>
        <begin position="12"/>
        <end position="34"/>
    </location>
</feature>
<evidence type="ECO:0000256" key="6">
    <source>
        <dbReference type="RuleBase" id="RU000461"/>
    </source>
</evidence>
<keyword evidence="7" id="KW-1133">Transmembrane helix</keyword>
<dbReference type="Pfam" id="PF00067">
    <property type="entry name" value="p450"/>
    <property type="match status" value="1"/>
</dbReference>
<evidence type="ECO:0000256" key="1">
    <source>
        <dbReference type="ARBA" id="ARBA00010617"/>
    </source>
</evidence>
<dbReference type="PROSITE" id="PS00086">
    <property type="entry name" value="CYTOCHROME_P450"/>
    <property type="match status" value="1"/>
</dbReference>
<gene>
    <name evidence="8" type="ORF">ARMSODRAFT_944208</name>
</gene>
<dbReference type="GO" id="GO:0016705">
    <property type="term" value="F:oxidoreductase activity, acting on paired donors, with incorporation or reduction of molecular oxygen"/>
    <property type="evidence" value="ECO:0007669"/>
    <property type="project" value="InterPro"/>
</dbReference>
<keyword evidence="9" id="KW-1185">Reference proteome</keyword>
<dbReference type="EMBL" id="KZ293478">
    <property type="protein sequence ID" value="PBK61154.1"/>
    <property type="molecule type" value="Genomic_DNA"/>
</dbReference>
<accession>A0A2H3AWQ7</accession>
<proteinExistence type="inferred from homology"/>
<organism evidence="8 9">
    <name type="scientific">Armillaria solidipes</name>
    <dbReference type="NCBI Taxonomy" id="1076256"/>
    <lineage>
        <taxon>Eukaryota</taxon>
        <taxon>Fungi</taxon>
        <taxon>Dikarya</taxon>
        <taxon>Basidiomycota</taxon>
        <taxon>Agaricomycotina</taxon>
        <taxon>Agaricomycetes</taxon>
        <taxon>Agaricomycetidae</taxon>
        <taxon>Agaricales</taxon>
        <taxon>Marasmiineae</taxon>
        <taxon>Physalacriaceae</taxon>
        <taxon>Armillaria</taxon>
    </lineage>
</organism>
<dbReference type="Gene3D" id="1.10.630.10">
    <property type="entry name" value="Cytochrome P450"/>
    <property type="match status" value="1"/>
</dbReference>
<dbReference type="GO" id="GO:0020037">
    <property type="term" value="F:heme binding"/>
    <property type="evidence" value="ECO:0007669"/>
    <property type="project" value="InterPro"/>
</dbReference>
<keyword evidence="2 5" id="KW-0479">Metal-binding</keyword>
<dbReference type="PRINTS" id="PR00385">
    <property type="entry name" value="P450"/>
</dbReference>
<dbReference type="GO" id="GO:0004497">
    <property type="term" value="F:monooxygenase activity"/>
    <property type="evidence" value="ECO:0007669"/>
    <property type="project" value="UniProtKB-KW"/>
</dbReference>
<evidence type="ECO:0000256" key="2">
    <source>
        <dbReference type="ARBA" id="ARBA00022723"/>
    </source>
</evidence>
<keyword evidence="3 6" id="KW-0560">Oxidoreductase</keyword>
<dbReference type="InterPro" id="IPR017972">
    <property type="entry name" value="Cyt_P450_CS"/>
</dbReference>
<dbReference type="InterPro" id="IPR002401">
    <property type="entry name" value="Cyt_P450_E_grp-I"/>
</dbReference>
<protein>
    <submittedName>
        <fullName evidence="8">Cytochrome P450</fullName>
    </submittedName>
</protein>
<comment type="similarity">
    <text evidence="1 6">Belongs to the cytochrome P450 family.</text>
</comment>
<dbReference type="STRING" id="1076256.A0A2H3AWQ7"/>
<evidence type="ECO:0000256" key="3">
    <source>
        <dbReference type="ARBA" id="ARBA00023002"/>
    </source>
</evidence>
<dbReference type="PANTHER" id="PTHR24296">
    <property type="entry name" value="CYTOCHROME P450"/>
    <property type="match status" value="1"/>
</dbReference>
<reference evidence="9" key="1">
    <citation type="journal article" date="2017" name="Nat. Ecol. Evol.">
        <title>Genome expansion and lineage-specific genetic innovations in the forest pathogenic fungi Armillaria.</title>
        <authorList>
            <person name="Sipos G."/>
            <person name="Prasanna A.N."/>
            <person name="Walter M.C."/>
            <person name="O'Connor E."/>
            <person name="Balint B."/>
            <person name="Krizsan K."/>
            <person name="Kiss B."/>
            <person name="Hess J."/>
            <person name="Varga T."/>
            <person name="Slot J."/>
            <person name="Riley R."/>
            <person name="Boka B."/>
            <person name="Rigling D."/>
            <person name="Barry K."/>
            <person name="Lee J."/>
            <person name="Mihaltcheva S."/>
            <person name="LaButti K."/>
            <person name="Lipzen A."/>
            <person name="Waldron R."/>
            <person name="Moloney N.M."/>
            <person name="Sperisen C."/>
            <person name="Kredics L."/>
            <person name="Vagvoelgyi C."/>
            <person name="Patrignani A."/>
            <person name="Fitzpatrick D."/>
            <person name="Nagy I."/>
            <person name="Doyle S."/>
            <person name="Anderson J.B."/>
            <person name="Grigoriev I.V."/>
            <person name="Gueldener U."/>
            <person name="Muensterkoetter M."/>
            <person name="Nagy L.G."/>
        </authorList>
    </citation>
    <scope>NUCLEOTIDE SEQUENCE [LARGE SCALE GENOMIC DNA]</scope>
    <source>
        <strain evidence="9">28-4</strain>
    </source>
</reference>
<evidence type="ECO:0000256" key="7">
    <source>
        <dbReference type="SAM" id="Phobius"/>
    </source>
</evidence>
<dbReference type="GO" id="GO:0006629">
    <property type="term" value="P:lipid metabolic process"/>
    <property type="evidence" value="ECO:0007669"/>
    <property type="project" value="UniProtKB-ARBA"/>
</dbReference>
<evidence type="ECO:0000256" key="5">
    <source>
        <dbReference type="PIRSR" id="PIRSR602401-1"/>
    </source>
</evidence>
<dbReference type="InterPro" id="IPR001128">
    <property type="entry name" value="Cyt_P450"/>
</dbReference>
<dbReference type="InterPro" id="IPR036396">
    <property type="entry name" value="Cyt_P450_sf"/>
</dbReference>
<evidence type="ECO:0000313" key="9">
    <source>
        <dbReference type="Proteomes" id="UP000218334"/>
    </source>
</evidence>